<name>I3ZEL3_TERRK</name>
<protein>
    <submittedName>
        <fullName evidence="3">Putative outer membrane protein</fullName>
    </submittedName>
</protein>
<accession>I3ZEL3</accession>
<evidence type="ECO:0000259" key="2">
    <source>
        <dbReference type="Pfam" id="PF13628"/>
    </source>
</evidence>
<dbReference type="InterPro" id="IPR012347">
    <property type="entry name" value="Ferritin-like"/>
</dbReference>
<keyword evidence="1" id="KW-0732">Signal</keyword>
<evidence type="ECO:0000256" key="1">
    <source>
        <dbReference type="SAM" id="SignalP"/>
    </source>
</evidence>
<dbReference type="AlphaFoldDB" id="I3ZEL3"/>
<dbReference type="Proteomes" id="UP000006056">
    <property type="component" value="Chromosome"/>
</dbReference>
<organism evidence="3 4">
    <name type="scientific">Terriglobus roseus (strain DSM 18391 / NRRL B-41598 / KBS 63)</name>
    <dbReference type="NCBI Taxonomy" id="926566"/>
    <lineage>
        <taxon>Bacteria</taxon>
        <taxon>Pseudomonadati</taxon>
        <taxon>Acidobacteriota</taxon>
        <taxon>Terriglobia</taxon>
        <taxon>Terriglobales</taxon>
        <taxon>Acidobacteriaceae</taxon>
        <taxon>Terriglobus</taxon>
    </lineage>
</organism>
<dbReference type="PANTHER" id="PTHR38593">
    <property type="entry name" value="BLR2558 PROTEIN"/>
    <property type="match status" value="1"/>
</dbReference>
<dbReference type="Gene3D" id="1.20.1260.10">
    <property type="match status" value="1"/>
</dbReference>
<gene>
    <name evidence="3" type="ordered locus">Terro_1372</name>
</gene>
<proteinExistence type="predicted"/>
<feature type="domain" description="DUF4142" evidence="2">
    <location>
        <begin position="28"/>
        <end position="163"/>
    </location>
</feature>
<dbReference type="PANTHER" id="PTHR38593:SF1">
    <property type="entry name" value="BLR2558 PROTEIN"/>
    <property type="match status" value="1"/>
</dbReference>
<dbReference type="RefSeq" id="WP_014785250.1">
    <property type="nucleotide sequence ID" value="NC_018014.1"/>
</dbReference>
<dbReference type="InterPro" id="IPR025419">
    <property type="entry name" value="DUF4142"/>
</dbReference>
<reference evidence="3 4" key="1">
    <citation type="submission" date="2012-06" db="EMBL/GenBank/DDBJ databases">
        <title>Complete genome of Terriglobus roseus DSM 18391.</title>
        <authorList>
            <consortium name="US DOE Joint Genome Institute (JGI-PGF)"/>
            <person name="Lucas S."/>
            <person name="Copeland A."/>
            <person name="Lapidus A."/>
            <person name="Glavina del Rio T."/>
            <person name="Dalin E."/>
            <person name="Tice H."/>
            <person name="Bruce D."/>
            <person name="Goodwin L."/>
            <person name="Pitluck S."/>
            <person name="Peters L."/>
            <person name="Mikhailova N."/>
            <person name="Munk A.C.C."/>
            <person name="Kyrpides N."/>
            <person name="Mavromatis K."/>
            <person name="Ivanova N."/>
            <person name="Brettin T."/>
            <person name="Detter J.C."/>
            <person name="Han C."/>
            <person name="Larimer F."/>
            <person name="Land M."/>
            <person name="Hauser L."/>
            <person name="Markowitz V."/>
            <person name="Cheng J.-F."/>
            <person name="Hugenholtz P."/>
            <person name="Woyke T."/>
            <person name="Wu D."/>
            <person name="Brambilla E."/>
            <person name="Klenk H.-P."/>
            <person name="Eisen J.A."/>
        </authorList>
    </citation>
    <scope>NUCLEOTIDE SEQUENCE [LARGE SCALE GENOMIC DNA]</scope>
    <source>
        <strain evidence="4">DSM 18391 / NRRL B-41598 / KBS 63</strain>
    </source>
</reference>
<dbReference type="PROSITE" id="PS51257">
    <property type="entry name" value="PROKAR_LIPOPROTEIN"/>
    <property type="match status" value="1"/>
</dbReference>
<evidence type="ECO:0000313" key="4">
    <source>
        <dbReference type="Proteomes" id="UP000006056"/>
    </source>
</evidence>
<dbReference type="HOGENOM" id="CLU_079636_6_0_0"/>
<dbReference type="Pfam" id="PF13628">
    <property type="entry name" value="DUF4142"/>
    <property type="match status" value="1"/>
</dbReference>
<sequence length="170" mass="18355">MKIRTIALTTALFACTATAAFAQDFSDKDKSFLKDSTQDNMAEVKMAELAIKTTKNPKIRSFAQKMVTDHNALIAGSKPVAAKAGVEPPKTDGFEANADYLKLKILTGETFDKSYVKTMVSDHHSDLDKIKQENAATTNADMKKLTTHAATVVAGHTKMIDTLAGSMGLQ</sequence>
<dbReference type="OrthoDB" id="9101320at2"/>
<feature type="chain" id="PRO_5003685026" evidence="1">
    <location>
        <begin position="23"/>
        <end position="170"/>
    </location>
</feature>
<dbReference type="KEGG" id="trs:Terro_1372"/>
<dbReference type="STRING" id="926566.Terro_1372"/>
<keyword evidence="4" id="KW-1185">Reference proteome</keyword>
<dbReference type="EMBL" id="CP003379">
    <property type="protein sequence ID" value="AFL87681.1"/>
    <property type="molecule type" value="Genomic_DNA"/>
</dbReference>
<dbReference type="eggNOG" id="COG3652">
    <property type="taxonomic scope" value="Bacteria"/>
</dbReference>
<feature type="signal peptide" evidence="1">
    <location>
        <begin position="1"/>
        <end position="22"/>
    </location>
</feature>
<evidence type="ECO:0000313" key="3">
    <source>
        <dbReference type="EMBL" id="AFL87681.1"/>
    </source>
</evidence>